<name>A0A0V0SNW6_9BILA</name>
<sequence>MSYLRGDRGYGRWANDCRRPSRRGPPGNKANTMLCEADGSD</sequence>
<dbReference type="Proteomes" id="UP000055048">
    <property type="component" value="Unassembled WGS sequence"/>
</dbReference>
<organism evidence="2 3">
    <name type="scientific">Trichinella murrelli</name>
    <dbReference type="NCBI Taxonomy" id="144512"/>
    <lineage>
        <taxon>Eukaryota</taxon>
        <taxon>Metazoa</taxon>
        <taxon>Ecdysozoa</taxon>
        <taxon>Nematoda</taxon>
        <taxon>Enoplea</taxon>
        <taxon>Dorylaimia</taxon>
        <taxon>Trichinellida</taxon>
        <taxon>Trichinellidae</taxon>
        <taxon>Trichinella</taxon>
    </lineage>
</organism>
<accession>A0A0V0SNW6</accession>
<dbReference type="AlphaFoldDB" id="A0A0V0SNW6"/>
<evidence type="ECO:0000313" key="3">
    <source>
        <dbReference type="Proteomes" id="UP000055048"/>
    </source>
</evidence>
<dbReference type="EMBL" id="JYDJ01004672">
    <property type="protein sequence ID" value="KRX28401.1"/>
    <property type="molecule type" value="Genomic_DNA"/>
</dbReference>
<feature type="compositionally biased region" description="Basic and acidic residues" evidence="1">
    <location>
        <begin position="1"/>
        <end position="19"/>
    </location>
</feature>
<keyword evidence="3" id="KW-1185">Reference proteome</keyword>
<feature type="non-terminal residue" evidence="2">
    <location>
        <position position="41"/>
    </location>
</feature>
<evidence type="ECO:0000313" key="2">
    <source>
        <dbReference type="EMBL" id="KRX28401.1"/>
    </source>
</evidence>
<reference evidence="2 3" key="1">
    <citation type="submission" date="2015-01" db="EMBL/GenBank/DDBJ databases">
        <title>Evolution of Trichinella species and genotypes.</title>
        <authorList>
            <person name="Korhonen P.K."/>
            <person name="Edoardo P."/>
            <person name="Giuseppe L.R."/>
            <person name="Gasser R.B."/>
        </authorList>
    </citation>
    <scope>NUCLEOTIDE SEQUENCE [LARGE SCALE GENOMIC DNA]</scope>
    <source>
        <strain evidence="2">ISS417</strain>
    </source>
</reference>
<protein>
    <submittedName>
        <fullName evidence="2">Uncharacterized protein</fullName>
    </submittedName>
</protein>
<comment type="caution">
    <text evidence="2">The sequence shown here is derived from an EMBL/GenBank/DDBJ whole genome shotgun (WGS) entry which is preliminary data.</text>
</comment>
<gene>
    <name evidence="2" type="ORF">T05_9863</name>
</gene>
<feature type="region of interest" description="Disordered" evidence="1">
    <location>
        <begin position="1"/>
        <end position="41"/>
    </location>
</feature>
<proteinExistence type="predicted"/>
<evidence type="ECO:0000256" key="1">
    <source>
        <dbReference type="SAM" id="MobiDB-lite"/>
    </source>
</evidence>